<evidence type="ECO:0000256" key="1">
    <source>
        <dbReference type="SAM" id="MobiDB-lite"/>
    </source>
</evidence>
<gene>
    <name evidence="2" type="ORF">DRH29_03710</name>
</gene>
<protein>
    <submittedName>
        <fullName evidence="2">Uncharacterized protein</fullName>
    </submittedName>
</protein>
<dbReference type="Proteomes" id="UP000281261">
    <property type="component" value="Unassembled WGS sequence"/>
</dbReference>
<dbReference type="AlphaFoldDB" id="A0A420ZBZ9"/>
<organism evidence="2 3">
    <name type="scientific">candidate division Kazan bacterium</name>
    <dbReference type="NCBI Taxonomy" id="2202143"/>
    <lineage>
        <taxon>Bacteria</taxon>
        <taxon>Bacteria division Kazan-3B-28</taxon>
    </lineage>
</organism>
<evidence type="ECO:0000313" key="2">
    <source>
        <dbReference type="EMBL" id="RLC36826.1"/>
    </source>
</evidence>
<name>A0A420ZBZ9_UNCK3</name>
<feature type="region of interest" description="Disordered" evidence="1">
    <location>
        <begin position="1"/>
        <end position="35"/>
    </location>
</feature>
<comment type="caution">
    <text evidence="2">The sequence shown here is derived from an EMBL/GenBank/DDBJ whole genome shotgun (WGS) entry which is preliminary data.</text>
</comment>
<dbReference type="EMBL" id="QMNG01000026">
    <property type="protein sequence ID" value="RLC36826.1"/>
    <property type="molecule type" value="Genomic_DNA"/>
</dbReference>
<reference evidence="2 3" key="1">
    <citation type="submission" date="2018-06" db="EMBL/GenBank/DDBJ databases">
        <title>Extensive metabolic versatility and redundancy in microbially diverse, dynamic hydrothermal sediments.</title>
        <authorList>
            <person name="Dombrowski N."/>
            <person name="Teske A."/>
            <person name="Baker B.J."/>
        </authorList>
    </citation>
    <scope>NUCLEOTIDE SEQUENCE [LARGE SCALE GENOMIC DNA]</scope>
    <source>
        <strain evidence="2">B79_G16</strain>
    </source>
</reference>
<dbReference type="InterPro" id="IPR012332">
    <property type="entry name" value="Autotransporter_pectin_lyase_C"/>
</dbReference>
<accession>A0A420ZBZ9</accession>
<dbReference type="Gene3D" id="2.160.20.20">
    <property type="match status" value="1"/>
</dbReference>
<feature type="compositionally biased region" description="Polar residues" evidence="1">
    <location>
        <begin position="1"/>
        <end position="20"/>
    </location>
</feature>
<evidence type="ECO:0000313" key="3">
    <source>
        <dbReference type="Proteomes" id="UP000281261"/>
    </source>
</evidence>
<sequence>MATYYSQKSGDFSGDSTVWNTARDGSGSSGVPGASDTAVIQSGHTLTMVEGWTVGALSVESGGALNMAGYPLAIRGNLTNAGTITASGPVVILGTSTVTLTADVEFLTLIVVGTVTSTDPITVTRELRVEGSATVAEVHADPGEVLIAPGGSLTVTGGSAEAETLIVHGTLSTTPTFYYSKEYIHDGTVTGTVEHTSSHSSAQTITMDEDGILEKRVSEISITRDPLRAAVAKVTMENRPEAREYLLGEDTLLIKRGGTDLFRGRIWKREVDENTVKLTAYDHLFDLGKLFIPSFIYGNFYDDKVMTVNSSGNISVPGVSSHIIPPAGRIRFLRTRAKNLMEDTSNYVTVGYDIAGTIRIAAQYYELSEHAGQIWRFAIFAGNRTTGGNFRWWIYDVTPGSPNYDSIIASGTIPNSDISSGTPGWVVIDVADDCGIVPAPRRIKLVIGDNDDHGNWSTFDWFGTIVSAYHPNSCKTVEDADPNESNLEWYTMTYGTATVGLWLSSEIECSGDWNDERDPLSEFLYGSATIYHVASGAAPISMSNRTRDNGDGTRDVARVTIFYDPPTPTEYLQNIVNDWGRYAFSDIDVSITAPGWARPYLFIEDASVLAVLRSLAQEYMAEFWHVYESGQDVFRARDKKESSDWSSYTTAEQDARRIISPRAAKGYGPIDRAEYERLIKRRKVESAEELIRRLYMTGDGPAAYSDLSAGPPFYSRGEKIEGLFEEQIKAGDQVLSEAGSATEDRAVDGVDIYATLLHTNELVQIVDDLSGISTVAKVTRVEDTWKGGEWRTKVRANDAVRDITAYAPGWWKQWWGPVGPGQYQAMPGRYLEPRDLRESLKRLCPILAVWDLSTSCPSGTYYIHLGTSNASPGSNTMQTTDSSEKLVARAERVVYGGKVYLRAVFDKNSVQGEWADHVDVKEIGVSTSATWGSSILTRIVLDVPSVAVVGYAGDLITTSKTIYHPPVPLTSEGKLVVIVTMAT</sequence>
<proteinExistence type="predicted"/>